<dbReference type="Gene3D" id="3.40.50.720">
    <property type="entry name" value="NAD(P)-binding Rossmann-like Domain"/>
    <property type="match status" value="1"/>
</dbReference>
<dbReference type="InterPro" id="IPR003781">
    <property type="entry name" value="CoA-bd"/>
</dbReference>
<dbReference type="InterPro" id="IPR032875">
    <property type="entry name" value="Succ_CoA_lig_flav_dom"/>
</dbReference>
<dbReference type="FunFam" id="3.30.1490.20:FF:000020">
    <property type="entry name" value="Protein lysine acetyltransferase"/>
    <property type="match status" value="1"/>
</dbReference>
<dbReference type="Pfam" id="PF13380">
    <property type="entry name" value="CoA_binding_2"/>
    <property type="match status" value="1"/>
</dbReference>
<dbReference type="RefSeq" id="WP_226608379.1">
    <property type="nucleotide sequence ID" value="NZ_JAJAQI010000015.1"/>
</dbReference>
<evidence type="ECO:0000313" key="5">
    <source>
        <dbReference type="EMBL" id="MCB4822356.1"/>
    </source>
</evidence>
<dbReference type="SMART" id="SM00881">
    <property type="entry name" value="CoA_binding"/>
    <property type="match status" value="1"/>
</dbReference>
<dbReference type="InterPro" id="IPR013815">
    <property type="entry name" value="ATP_grasp_subdomain_1"/>
</dbReference>
<dbReference type="Pfam" id="PF19045">
    <property type="entry name" value="Ligase_CoA_2"/>
    <property type="match status" value="1"/>
</dbReference>
<feature type="domain" description="ATP-grasp" evidence="4">
    <location>
        <begin position="496"/>
        <end position="532"/>
    </location>
</feature>
<dbReference type="InterPro" id="IPR016102">
    <property type="entry name" value="Succinyl-CoA_synth-like"/>
</dbReference>
<evidence type="ECO:0000256" key="3">
    <source>
        <dbReference type="PROSITE-ProRule" id="PRU00409"/>
    </source>
</evidence>
<dbReference type="PANTHER" id="PTHR42793">
    <property type="entry name" value="COA BINDING DOMAIN CONTAINING PROTEIN"/>
    <property type="match status" value="1"/>
</dbReference>
<dbReference type="Gene3D" id="3.40.50.261">
    <property type="entry name" value="Succinyl-CoA synthetase domains"/>
    <property type="match status" value="2"/>
</dbReference>
<dbReference type="InterPro" id="IPR011761">
    <property type="entry name" value="ATP-grasp"/>
</dbReference>
<accession>A0A9X1L7U4</accession>
<dbReference type="EMBL" id="JAJAQI010000015">
    <property type="protein sequence ID" value="MCB4822356.1"/>
    <property type="molecule type" value="Genomic_DNA"/>
</dbReference>
<comment type="caution">
    <text evidence="5">The sequence shown here is derived from an EMBL/GenBank/DDBJ whole genome shotgun (WGS) entry which is preliminary data.</text>
</comment>
<dbReference type="GO" id="GO:0005524">
    <property type="term" value="F:ATP binding"/>
    <property type="evidence" value="ECO:0007669"/>
    <property type="project" value="UniProtKB-UniRule"/>
</dbReference>
<dbReference type="GO" id="GO:0006099">
    <property type="term" value="P:tricarboxylic acid cycle"/>
    <property type="evidence" value="ECO:0007669"/>
    <property type="project" value="UniProtKB-KW"/>
</dbReference>
<protein>
    <submittedName>
        <fullName evidence="5">Acetate--CoA ligase family protein</fullName>
    </submittedName>
</protein>
<proteinExistence type="inferred from homology"/>
<evidence type="ECO:0000259" key="4">
    <source>
        <dbReference type="PROSITE" id="PS50975"/>
    </source>
</evidence>
<evidence type="ECO:0000256" key="1">
    <source>
        <dbReference type="ARBA" id="ARBA00022532"/>
    </source>
</evidence>
<dbReference type="AlphaFoldDB" id="A0A9X1L7U4"/>
<dbReference type="SUPFAM" id="SSF51735">
    <property type="entry name" value="NAD(P)-binding Rossmann-fold domains"/>
    <property type="match status" value="1"/>
</dbReference>
<dbReference type="InterPro" id="IPR043938">
    <property type="entry name" value="Ligase_CoA_dom"/>
</dbReference>
<dbReference type="SUPFAM" id="SSF52210">
    <property type="entry name" value="Succinyl-CoA synthetase domains"/>
    <property type="match status" value="2"/>
</dbReference>
<sequence length="714" mass="74853">MTAEAAPANAGFASLDALVRPRSVAIIGASDEPARIGGRPIAYMKERGFQGELWPVNPKRATVQGLPAFASVEALPSAPDVAIIAVPADNAIATLDSLGQKGCRAVIVFSAGFAEMDEAGAEAQERLTAVARRHGIRMLGPNCLGVFNDAIRFYGTFTASFEKGFPIPGRIGIASQSGAYGTHVFAAALDRGLGAPVVITTGNEAEVALGDVIGWMAQAPEVDVICAYAEGIRESRQFIAALDLARRNRKPIVMMKVGRSQLGGAAAKSHTASIAGDDTVTQAVLDEFGVVRARTTEEMLDIAYAATKKIYPARNTLGVLTVSGGAGVLISDAAEQAGVEMPPMPEAAQERLRQLVPFCAPRNPVDCTAQVTNNLPLIGEFAESVARDGGYTSILSFWTQTAASRSVGPSLKEQMRKVRAAYPDRLWVMSMLAPDKVREYEADGWICFEDPSRAVTAIEAMGRFGAAFARAEQPAPEVPLPQVTLPEATPSEAVAKALLAEAGVPAVPEHACSDSEAAVMAAEKIGYPVVLKILSPDILHKSEIGGVLLDITDADAVKHGFATLLERAKHHAPSARIEGVLVAKQIPTRGEGGAVEMALGVFRDPVFGPVAMVGLGGIFIEVLKDVSFRRCPFDAAEAERMIRSLKGAPLLDGARGRPKADVAALAKALSALSAFAAAAGPRLTSIDVNPMLVLPEGQGCYAADAVIELEGGSH</sequence>
<dbReference type="Pfam" id="PF13549">
    <property type="entry name" value="ATP-grasp_5"/>
    <property type="match status" value="1"/>
</dbReference>
<keyword evidence="1" id="KW-0816">Tricarboxylic acid cycle</keyword>
<evidence type="ECO:0000256" key="2">
    <source>
        <dbReference type="ARBA" id="ARBA00060888"/>
    </source>
</evidence>
<dbReference type="SUPFAM" id="SSF56059">
    <property type="entry name" value="Glutathione synthetase ATP-binding domain-like"/>
    <property type="match status" value="1"/>
</dbReference>
<dbReference type="Gene3D" id="3.30.1490.20">
    <property type="entry name" value="ATP-grasp fold, A domain"/>
    <property type="match status" value="1"/>
</dbReference>
<dbReference type="PANTHER" id="PTHR42793:SF4">
    <property type="entry name" value="BLL6376 PROTEIN"/>
    <property type="match status" value="1"/>
</dbReference>
<keyword evidence="3" id="KW-0547">Nucleotide-binding</keyword>
<comment type="similarity">
    <text evidence="2">In the N-terminal section; belongs to the acetate CoA ligase alpha subunit family.</text>
</comment>
<dbReference type="Proteomes" id="UP001139311">
    <property type="component" value="Unassembled WGS sequence"/>
</dbReference>
<dbReference type="Gene3D" id="3.30.470.20">
    <property type="entry name" value="ATP-grasp fold, B domain"/>
    <property type="match status" value="1"/>
</dbReference>
<reference evidence="5" key="1">
    <citation type="submission" date="2021-10" db="EMBL/GenBank/DDBJ databases">
        <title>Roseicella aerolatum sp. nov., isolated from aerosols of e-waste dismantling site.</title>
        <authorList>
            <person name="Qin T."/>
        </authorList>
    </citation>
    <scope>NUCLEOTIDE SEQUENCE</scope>
    <source>
        <strain evidence="5">GB24</strain>
    </source>
</reference>
<dbReference type="GO" id="GO:0043758">
    <property type="term" value="F:acetate-CoA ligase (ADP-forming) activity"/>
    <property type="evidence" value="ECO:0007669"/>
    <property type="project" value="InterPro"/>
</dbReference>
<dbReference type="Pfam" id="PF13607">
    <property type="entry name" value="Succ_CoA_lig"/>
    <property type="match status" value="1"/>
</dbReference>
<dbReference type="InterPro" id="IPR036291">
    <property type="entry name" value="NAD(P)-bd_dom_sf"/>
</dbReference>
<dbReference type="PROSITE" id="PS50975">
    <property type="entry name" value="ATP_GRASP"/>
    <property type="match status" value="1"/>
</dbReference>
<keyword evidence="3" id="KW-0067">ATP-binding</keyword>
<organism evidence="5 6">
    <name type="scientific">Roseicella aerolata</name>
    <dbReference type="NCBI Taxonomy" id="2883479"/>
    <lineage>
        <taxon>Bacteria</taxon>
        <taxon>Pseudomonadati</taxon>
        <taxon>Pseudomonadota</taxon>
        <taxon>Alphaproteobacteria</taxon>
        <taxon>Acetobacterales</taxon>
        <taxon>Roseomonadaceae</taxon>
        <taxon>Roseicella</taxon>
    </lineage>
</organism>
<dbReference type="GO" id="GO:0046872">
    <property type="term" value="F:metal ion binding"/>
    <property type="evidence" value="ECO:0007669"/>
    <property type="project" value="InterPro"/>
</dbReference>
<evidence type="ECO:0000313" key="6">
    <source>
        <dbReference type="Proteomes" id="UP001139311"/>
    </source>
</evidence>
<keyword evidence="5" id="KW-0436">Ligase</keyword>
<keyword evidence="6" id="KW-1185">Reference proteome</keyword>
<name>A0A9X1L7U4_9PROT</name>
<gene>
    <name evidence="5" type="ORF">LHA35_11485</name>
</gene>